<sequence length="237" mass="25267">MPYLERNGDVFVLNLGNEGEADKDIRFHPDWIATVNDLLDQVEKAEGPAALVTTATGKIYNNGLDTDWLFGGGNVDKLYSYLDTVHAVYARLVAFPMPTIAAINGHAFGAGAMLATAHDFRVMRSDRGFWCLPEVNLGMTFAPAMNSLLRSRLTNQVAVEAMTTGRRYSGADALAAGIVDAVADEASVLPDAVTRAAALAANHKPNLAVIKRALHARLLKALAVETTADNLGAFAGI</sequence>
<dbReference type="InterPro" id="IPR029045">
    <property type="entry name" value="ClpP/crotonase-like_dom_sf"/>
</dbReference>
<accession>A0A3M2L4V4</accession>
<evidence type="ECO:0000313" key="3">
    <source>
        <dbReference type="Proteomes" id="UP000279275"/>
    </source>
</evidence>
<dbReference type="Proteomes" id="UP000279275">
    <property type="component" value="Unassembled WGS sequence"/>
</dbReference>
<organism evidence="2 3">
    <name type="scientific">Nocardia stercoris</name>
    <dbReference type="NCBI Taxonomy" id="2483361"/>
    <lineage>
        <taxon>Bacteria</taxon>
        <taxon>Bacillati</taxon>
        <taxon>Actinomycetota</taxon>
        <taxon>Actinomycetes</taxon>
        <taxon>Mycobacteriales</taxon>
        <taxon>Nocardiaceae</taxon>
        <taxon>Nocardia</taxon>
    </lineage>
</organism>
<dbReference type="SUPFAM" id="SSF52096">
    <property type="entry name" value="ClpP/crotonase"/>
    <property type="match status" value="1"/>
</dbReference>
<protein>
    <submittedName>
        <fullName evidence="2">Enoyl-CoA hydratase/isomerase family protein</fullName>
    </submittedName>
</protein>
<proteinExistence type="predicted"/>
<dbReference type="OrthoDB" id="3567227at2"/>
<gene>
    <name evidence="2" type="ORF">EBN03_16205</name>
</gene>
<dbReference type="InterPro" id="IPR001753">
    <property type="entry name" value="Enoyl-CoA_hydra/iso"/>
</dbReference>
<dbReference type="PANTHER" id="PTHR11941:SF75">
    <property type="entry name" value="ENOYL-COA HYDRATASE_ISOMERASE FAMILY PROTEIN"/>
    <property type="match status" value="1"/>
</dbReference>
<evidence type="ECO:0000256" key="1">
    <source>
        <dbReference type="ARBA" id="ARBA00023098"/>
    </source>
</evidence>
<comment type="caution">
    <text evidence="2">The sequence shown here is derived from an EMBL/GenBank/DDBJ whole genome shotgun (WGS) entry which is preliminary data.</text>
</comment>
<dbReference type="AlphaFoldDB" id="A0A3M2L4V4"/>
<keyword evidence="3" id="KW-1185">Reference proteome</keyword>
<name>A0A3M2L4V4_9NOCA</name>
<evidence type="ECO:0000313" key="2">
    <source>
        <dbReference type="EMBL" id="RMI31740.1"/>
    </source>
</evidence>
<dbReference type="RefSeq" id="WP_122188875.1">
    <property type="nucleotide sequence ID" value="NZ_RFFH01000006.1"/>
</dbReference>
<dbReference type="EMBL" id="RFFH01000006">
    <property type="protein sequence ID" value="RMI31740.1"/>
    <property type="molecule type" value="Genomic_DNA"/>
</dbReference>
<dbReference type="PANTHER" id="PTHR11941">
    <property type="entry name" value="ENOYL-COA HYDRATASE-RELATED"/>
    <property type="match status" value="1"/>
</dbReference>
<keyword evidence="1" id="KW-0443">Lipid metabolism</keyword>
<dbReference type="Pfam" id="PF00378">
    <property type="entry name" value="ECH_1"/>
    <property type="match status" value="1"/>
</dbReference>
<dbReference type="Gene3D" id="3.90.226.10">
    <property type="entry name" value="2-enoyl-CoA Hydratase, Chain A, domain 1"/>
    <property type="match status" value="1"/>
</dbReference>
<dbReference type="CDD" id="cd06558">
    <property type="entry name" value="crotonase-like"/>
    <property type="match status" value="1"/>
</dbReference>
<keyword evidence="2" id="KW-0413">Isomerase</keyword>
<dbReference type="FunFam" id="3.90.226.10:FF:000049">
    <property type="entry name" value="Enoyl-CoA delta isomerase 3"/>
    <property type="match status" value="1"/>
</dbReference>
<dbReference type="GO" id="GO:0006635">
    <property type="term" value="P:fatty acid beta-oxidation"/>
    <property type="evidence" value="ECO:0007669"/>
    <property type="project" value="TreeGrafter"/>
</dbReference>
<reference evidence="2 3" key="1">
    <citation type="submission" date="2018-10" db="EMBL/GenBank/DDBJ databases">
        <title>Isolation from cow dung.</title>
        <authorList>
            <person name="Ling L."/>
        </authorList>
    </citation>
    <scope>NUCLEOTIDE SEQUENCE [LARGE SCALE GENOMIC DNA]</scope>
    <source>
        <strain evidence="2 3">NEAU-LL90</strain>
    </source>
</reference>
<dbReference type="GO" id="GO:0004165">
    <property type="term" value="F:delta(3)-delta(2)-enoyl-CoA isomerase activity"/>
    <property type="evidence" value="ECO:0007669"/>
    <property type="project" value="TreeGrafter"/>
</dbReference>